<protein>
    <submittedName>
        <fullName evidence="2">Uncharacterized protein</fullName>
    </submittedName>
</protein>
<feature type="compositionally biased region" description="Polar residues" evidence="1">
    <location>
        <begin position="1"/>
        <end position="13"/>
    </location>
</feature>
<organism evidence="2 3">
    <name type="scientific">Strongylus vulgaris</name>
    <name type="common">Blood worm</name>
    <dbReference type="NCBI Taxonomy" id="40348"/>
    <lineage>
        <taxon>Eukaryota</taxon>
        <taxon>Metazoa</taxon>
        <taxon>Ecdysozoa</taxon>
        <taxon>Nematoda</taxon>
        <taxon>Chromadorea</taxon>
        <taxon>Rhabditida</taxon>
        <taxon>Rhabditina</taxon>
        <taxon>Rhabditomorpha</taxon>
        <taxon>Strongyloidea</taxon>
        <taxon>Strongylidae</taxon>
        <taxon>Strongylus</taxon>
    </lineage>
</organism>
<feature type="non-terminal residue" evidence="2">
    <location>
        <position position="120"/>
    </location>
</feature>
<accession>A0A3P7LJV4</accession>
<evidence type="ECO:0000256" key="1">
    <source>
        <dbReference type="SAM" id="MobiDB-lite"/>
    </source>
</evidence>
<reference evidence="2 3" key="1">
    <citation type="submission" date="2018-11" db="EMBL/GenBank/DDBJ databases">
        <authorList>
            <consortium name="Pathogen Informatics"/>
        </authorList>
    </citation>
    <scope>NUCLEOTIDE SEQUENCE [LARGE SCALE GENOMIC DNA]</scope>
</reference>
<dbReference type="EMBL" id="UYYB01105300">
    <property type="protein sequence ID" value="VDM79488.1"/>
    <property type="molecule type" value="Genomic_DNA"/>
</dbReference>
<evidence type="ECO:0000313" key="2">
    <source>
        <dbReference type="EMBL" id="VDM79488.1"/>
    </source>
</evidence>
<dbReference type="OrthoDB" id="10558588at2759"/>
<dbReference type="AlphaFoldDB" id="A0A3P7LJV4"/>
<keyword evidence="3" id="KW-1185">Reference proteome</keyword>
<name>A0A3P7LJV4_STRVU</name>
<evidence type="ECO:0000313" key="3">
    <source>
        <dbReference type="Proteomes" id="UP000270094"/>
    </source>
</evidence>
<feature type="region of interest" description="Disordered" evidence="1">
    <location>
        <begin position="1"/>
        <end position="34"/>
    </location>
</feature>
<gene>
    <name evidence="2" type="ORF">SVUK_LOCUS14486</name>
</gene>
<feature type="compositionally biased region" description="Polar residues" evidence="1">
    <location>
        <begin position="22"/>
        <end position="32"/>
    </location>
</feature>
<dbReference type="Proteomes" id="UP000270094">
    <property type="component" value="Unassembled WGS sequence"/>
</dbReference>
<proteinExistence type="predicted"/>
<sequence length="120" mass="12846">MYSSPLLSRSTGFGPSMDTAPLDNSSSMSTNKFVADNQGDAAKAPSFLFGQKRRSVAPGAPSYAAERALSANFCLFANLPGFREVLLRLLMMIIDLNNPYSGHSAPSNDIFASPVPSQLR</sequence>